<proteinExistence type="predicted"/>
<reference evidence="1" key="1">
    <citation type="journal article" date="2014" name="Front. Microbiol.">
        <title>High frequency of phylogenetically diverse reductive dehalogenase-homologous genes in deep subseafloor sedimentary metagenomes.</title>
        <authorList>
            <person name="Kawai M."/>
            <person name="Futagami T."/>
            <person name="Toyoda A."/>
            <person name="Takaki Y."/>
            <person name="Nishi S."/>
            <person name="Hori S."/>
            <person name="Arai W."/>
            <person name="Tsubouchi T."/>
            <person name="Morono Y."/>
            <person name="Uchiyama I."/>
            <person name="Ito T."/>
            <person name="Fujiyama A."/>
            <person name="Inagaki F."/>
            <person name="Takami H."/>
        </authorList>
    </citation>
    <scope>NUCLEOTIDE SEQUENCE</scope>
    <source>
        <strain evidence="1">Expedition CK06-06</strain>
    </source>
</reference>
<name>X1MT62_9ZZZZ</name>
<feature type="non-terminal residue" evidence="1">
    <location>
        <position position="91"/>
    </location>
</feature>
<dbReference type="EMBL" id="BARV01011570">
    <property type="protein sequence ID" value="GAI09574.1"/>
    <property type="molecule type" value="Genomic_DNA"/>
</dbReference>
<protein>
    <submittedName>
        <fullName evidence="1">Uncharacterized protein</fullName>
    </submittedName>
</protein>
<gene>
    <name evidence="1" type="ORF">S06H3_21878</name>
</gene>
<sequence length="91" mass="10556">MTTVIVLVELLWDRKYEESGAKTAPLQLALPFQTIETLNESSQQRQKSIERFFSGRGKTEWCNRLIWGDKKYVLPSLLSEFADSVDLIYID</sequence>
<comment type="caution">
    <text evidence="1">The sequence shown here is derived from an EMBL/GenBank/DDBJ whole genome shotgun (WGS) entry which is preliminary data.</text>
</comment>
<organism evidence="1">
    <name type="scientific">marine sediment metagenome</name>
    <dbReference type="NCBI Taxonomy" id="412755"/>
    <lineage>
        <taxon>unclassified sequences</taxon>
        <taxon>metagenomes</taxon>
        <taxon>ecological metagenomes</taxon>
    </lineage>
</organism>
<dbReference type="AlphaFoldDB" id="X1MT62"/>
<evidence type="ECO:0000313" key="1">
    <source>
        <dbReference type="EMBL" id="GAI09574.1"/>
    </source>
</evidence>
<accession>X1MT62</accession>